<organism evidence="1 2">
    <name type="scientific">Paraburkholderia solisilvae</name>
    <dbReference type="NCBI Taxonomy" id="624376"/>
    <lineage>
        <taxon>Bacteria</taxon>
        <taxon>Pseudomonadati</taxon>
        <taxon>Pseudomonadota</taxon>
        <taxon>Betaproteobacteria</taxon>
        <taxon>Burkholderiales</taxon>
        <taxon>Burkholderiaceae</taxon>
        <taxon>Paraburkholderia</taxon>
    </lineage>
</organism>
<dbReference type="Proteomes" id="UP000494329">
    <property type="component" value="Unassembled WGS sequence"/>
</dbReference>
<evidence type="ECO:0000313" key="1">
    <source>
        <dbReference type="EMBL" id="CAB3770215.1"/>
    </source>
</evidence>
<accession>A0A6J5EYY0</accession>
<dbReference type="AlphaFoldDB" id="A0A6J5EYY0"/>
<name>A0A6J5EYY0_9BURK</name>
<sequence length="100" mass="11083">MQRGAHMNGLLDRDIAHIARVMRPSLTGDFGGPILSSVYWRERLHRLLEAPMLTKVQLCAIDSLLVELDEFDAGGFGVMFPHPVEAADGTQELPIVMRLA</sequence>
<reference evidence="1 2" key="1">
    <citation type="submission" date="2020-04" db="EMBL/GenBank/DDBJ databases">
        <authorList>
            <person name="De Canck E."/>
        </authorList>
    </citation>
    <scope>NUCLEOTIDE SEQUENCE [LARGE SCALE GENOMIC DNA]</scope>
    <source>
        <strain evidence="1 2">LMG 29739</strain>
    </source>
</reference>
<gene>
    <name evidence="1" type="ORF">LMG29739_05730</name>
</gene>
<keyword evidence="2" id="KW-1185">Reference proteome</keyword>
<dbReference type="EMBL" id="CADIKF010000069">
    <property type="protein sequence ID" value="CAB3770215.1"/>
    <property type="molecule type" value="Genomic_DNA"/>
</dbReference>
<evidence type="ECO:0000313" key="2">
    <source>
        <dbReference type="Proteomes" id="UP000494329"/>
    </source>
</evidence>
<protein>
    <submittedName>
        <fullName evidence="1">Uncharacterized protein</fullName>
    </submittedName>
</protein>
<proteinExistence type="predicted"/>